<dbReference type="Gene3D" id="3.40.430.10">
    <property type="entry name" value="Dihydrofolate Reductase, subunit A"/>
    <property type="match status" value="1"/>
</dbReference>
<evidence type="ECO:0000256" key="4">
    <source>
        <dbReference type="ARBA" id="ARBA00005259"/>
    </source>
</evidence>
<evidence type="ECO:0000256" key="12">
    <source>
        <dbReference type="ARBA" id="ARBA00023268"/>
    </source>
</evidence>
<dbReference type="InterPro" id="IPR016193">
    <property type="entry name" value="Cytidine_deaminase-like"/>
</dbReference>
<evidence type="ECO:0000259" key="13">
    <source>
        <dbReference type="PROSITE" id="PS51747"/>
    </source>
</evidence>
<keyword evidence="14" id="KW-0378">Hydrolase</keyword>
<dbReference type="EMBL" id="JAPIUZ010000001">
    <property type="protein sequence ID" value="MCX2562577.1"/>
    <property type="molecule type" value="Genomic_DNA"/>
</dbReference>
<evidence type="ECO:0000256" key="9">
    <source>
        <dbReference type="ARBA" id="ARBA00022619"/>
    </source>
</evidence>
<dbReference type="EC" id="1.1.1.193" evidence="7"/>
<dbReference type="Pfam" id="PF00383">
    <property type="entry name" value="dCMP_cyt_deam_1"/>
    <property type="match status" value="1"/>
</dbReference>
<dbReference type="EC" id="3.5.4.26" evidence="6"/>
<evidence type="ECO:0000256" key="6">
    <source>
        <dbReference type="ARBA" id="ARBA00012766"/>
    </source>
</evidence>
<accession>A0ABT3QBA9</accession>
<dbReference type="GO" id="GO:0008703">
    <property type="term" value="F:5-amino-6-(5-phosphoribosylamino)uracil reductase activity"/>
    <property type="evidence" value="ECO:0007669"/>
    <property type="project" value="UniProtKB-EC"/>
</dbReference>
<feature type="domain" description="CMP/dCMP-type deaminase" evidence="13">
    <location>
        <begin position="28"/>
        <end position="154"/>
    </location>
</feature>
<comment type="similarity">
    <text evidence="5">In the C-terminal section; belongs to the HTP reductase family.</text>
</comment>
<comment type="similarity">
    <text evidence="4">In the N-terminal section; belongs to the cytidine and deoxycytidylate deaminase family.</text>
</comment>
<dbReference type="InterPro" id="IPR024072">
    <property type="entry name" value="DHFR-like_dom_sf"/>
</dbReference>
<dbReference type="InterPro" id="IPR016192">
    <property type="entry name" value="APOBEC/CMP_deaminase_Zn-bd"/>
</dbReference>
<name>A0ABT3QBA9_9PROT</name>
<dbReference type="SUPFAM" id="SSF53597">
    <property type="entry name" value="Dihydrofolate reductase-like"/>
    <property type="match status" value="1"/>
</dbReference>
<dbReference type="NCBIfam" id="TIGR00326">
    <property type="entry name" value="eubact_ribD"/>
    <property type="match status" value="1"/>
</dbReference>
<evidence type="ECO:0000256" key="11">
    <source>
        <dbReference type="ARBA" id="ARBA00022833"/>
    </source>
</evidence>
<dbReference type="InterPro" id="IPR002125">
    <property type="entry name" value="CMP_dCMP_dom"/>
</dbReference>
<keyword evidence="15" id="KW-1185">Reference proteome</keyword>
<comment type="pathway">
    <text evidence="3">Cofactor biosynthesis; riboflavin biosynthesis; 5-amino-6-(D-ribitylamino)uracil from GTP: step 3/4.</text>
</comment>
<keyword evidence="12" id="KW-0511">Multifunctional enzyme</keyword>
<dbReference type="PROSITE" id="PS51747">
    <property type="entry name" value="CYT_DCMP_DEAMINASES_2"/>
    <property type="match status" value="1"/>
</dbReference>
<evidence type="ECO:0000313" key="15">
    <source>
        <dbReference type="Proteomes" id="UP001301152"/>
    </source>
</evidence>
<dbReference type="CDD" id="cd01284">
    <property type="entry name" value="Riboflavin_deaminase-reductase"/>
    <property type="match status" value="1"/>
</dbReference>
<organism evidence="14 15">
    <name type="scientific">Acetobacter thailandicus</name>
    <dbReference type="NCBI Taxonomy" id="1502842"/>
    <lineage>
        <taxon>Bacteria</taxon>
        <taxon>Pseudomonadati</taxon>
        <taxon>Pseudomonadota</taxon>
        <taxon>Alphaproteobacteria</taxon>
        <taxon>Acetobacterales</taxon>
        <taxon>Acetobacteraceae</taxon>
        <taxon>Acetobacter</taxon>
    </lineage>
</organism>
<evidence type="ECO:0000256" key="8">
    <source>
        <dbReference type="ARBA" id="ARBA00019930"/>
    </source>
</evidence>
<evidence type="ECO:0000256" key="5">
    <source>
        <dbReference type="ARBA" id="ARBA00007417"/>
    </source>
</evidence>
<comment type="caution">
    <text evidence="14">The sequence shown here is derived from an EMBL/GenBank/DDBJ whole genome shotgun (WGS) entry which is preliminary data.</text>
</comment>
<sequence>MSCRKASNGGVGVPERVSSQNNSAIVSTRVLHAFRAALAEAARFVGQTAPNPAVGCALLDEHDEIVLVAAHHRAGELHAERLALQQAREAGVIERVRTAVVTLEPCNHIGRTPPCTEALLDSPVKTVWIGCRDPNPRVDGSGAARLAQAGLTVRWLAEAGGATEVFARCQALLAPFACKQIHRRPWITVKQALNAQGSMVPPAGQITFTSSASLTFAHRIRRMTDGILTGTGTILADLPSFTVRHVPDHEHVRRLLVICGQQDALPQSWLDQRRACFDIRFCSDLTHLPALLAQTSAMWLMAEAGPRLLAALRQHNLWDDWLTIRQGAEAQDQYFISQRQNVTPLALLPEWVHCQQEQVCFPES</sequence>
<reference evidence="14 15" key="1">
    <citation type="submission" date="2022-11" db="EMBL/GenBank/DDBJ databases">
        <title>Genome sequencing of Acetobacter type strain.</title>
        <authorList>
            <person name="Heo J."/>
            <person name="Lee D."/>
            <person name="Han B.-H."/>
            <person name="Hong S.-B."/>
            <person name="Kwon S.-W."/>
        </authorList>
    </citation>
    <scope>NUCLEOTIDE SEQUENCE [LARGE SCALE GENOMIC DNA]</scope>
    <source>
        <strain evidence="14 15">KACC 21253</strain>
    </source>
</reference>
<comment type="pathway">
    <text evidence="2">Cofactor biosynthesis; riboflavin biosynthesis; 5-amino-6-(D-ribitylamino)uracil from GTP: step 2/4.</text>
</comment>
<evidence type="ECO:0000256" key="7">
    <source>
        <dbReference type="ARBA" id="ARBA00013173"/>
    </source>
</evidence>
<evidence type="ECO:0000256" key="10">
    <source>
        <dbReference type="ARBA" id="ARBA00022723"/>
    </source>
</evidence>
<dbReference type="InterPro" id="IPR004794">
    <property type="entry name" value="Eubact_RibD"/>
</dbReference>
<dbReference type="SUPFAM" id="SSF53927">
    <property type="entry name" value="Cytidine deaminase-like"/>
    <property type="match status" value="1"/>
</dbReference>
<keyword evidence="14" id="KW-0560">Oxidoreductase</keyword>
<dbReference type="InterPro" id="IPR002734">
    <property type="entry name" value="RibDG_C"/>
</dbReference>
<dbReference type="RefSeq" id="WP_173559522.1">
    <property type="nucleotide sequence ID" value="NZ_JAPIUZ010000001.1"/>
</dbReference>
<keyword evidence="9" id="KW-0686">Riboflavin biosynthesis</keyword>
<dbReference type="Pfam" id="PF01872">
    <property type="entry name" value="RibD_C"/>
    <property type="match status" value="1"/>
</dbReference>
<protein>
    <recommendedName>
        <fullName evidence="8">Riboflavin biosynthesis protein RibD</fullName>
        <ecNumber evidence="7">1.1.1.193</ecNumber>
        <ecNumber evidence="6">3.5.4.26</ecNumber>
    </recommendedName>
</protein>
<gene>
    <name evidence="14" type="primary">ribD</name>
    <name evidence="14" type="ORF">OQ497_01150</name>
</gene>
<dbReference type="GO" id="GO:0008835">
    <property type="term" value="F:diaminohydroxyphosphoribosylaminopyrimidine deaminase activity"/>
    <property type="evidence" value="ECO:0007669"/>
    <property type="project" value="UniProtKB-EC"/>
</dbReference>
<proteinExistence type="inferred from homology"/>
<evidence type="ECO:0000313" key="14">
    <source>
        <dbReference type="EMBL" id="MCX2562577.1"/>
    </source>
</evidence>
<dbReference type="Proteomes" id="UP001301152">
    <property type="component" value="Unassembled WGS sequence"/>
</dbReference>
<keyword evidence="10" id="KW-0479">Metal-binding</keyword>
<dbReference type="PROSITE" id="PS00903">
    <property type="entry name" value="CYT_DCMP_DEAMINASES_1"/>
    <property type="match status" value="1"/>
</dbReference>
<evidence type="ECO:0000256" key="2">
    <source>
        <dbReference type="ARBA" id="ARBA00004882"/>
    </source>
</evidence>
<evidence type="ECO:0000256" key="3">
    <source>
        <dbReference type="ARBA" id="ARBA00004910"/>
    </source>
</evidence>
<dbReference type="Gene3D" id="3.40.140.10">
    <property type="entry name" value="Cytidine Deaminase, domain 2"/>
    <property type="match status" value="1"/>
</dbReference>
<evidence type="ECO:0000256" key="1">
    <source>
        <dbReference type="ARBA" id="ARBA00002151"/>
    </source>
</evidence>
<keyword evidence="11" id="KW-0862">Zinc</keyword>
<comment type="function">
    <text evidence="1">Converts 2,5-diamino-6-(ribosylamino)-4(3h)-pyrimidinone 5'-phosphate into 5-amino-6-(ribosylamino)-2,4(1h,3h)-pyrimidinedione 5'-phosphate.</text>
</comment>